<dbReference type="InterPro" id="IPR002110">
    <property type="entry name" value="Ankyrin_rpt"/>
</dbReference>
<organism evidence="6 7">
    <name type="scientific">Colletotrichum scovillei</name>
    <dbReference type="NCBI Taxonomy" id="1209932"/>
    <lineage>
        <taxon>Eukaryota</taxon>
        <taxon>Fungi</taxon>
        <taxon>Dikarya</taxon>
        <taxon>Ascomycota</taxon>
        <taxon>Pezizomycotina</taxon>
        <taxon>Sordariomycetes</taxon>
        <taxon>Hypocreomycetidae</taxon>
        <taxon>Glomerellales</taxon>
        <taxon>Glomerellaceae</taxon>
        <taxon>Colletotrichum</taxon>
        <taxon>Colletotrichum acutatum species complex</taxon>
    </lineage>
</organism>
<keyword evidence="6" id="KW-0808">Transferase</keyword>
<gene>
    <name evidence="6" type="ORF">JMJ77_014084</name>
</gene>
<dbReference type="PANTHER" id="PTHR24198">
    <property type="entry name" value="ANKYRIN REPEAT AND PROTEIN KINASE DOMAIN-CONTAINING PROTEIN"/>
    <property type="match status" value="1"/>
</dbReference>
<dbReference type="SMART" id="SM00248">
    <property type="entry name" value="ANK"/>
    <property type="match status" value="5"/>
</dbReference>
<dbReference type="PROSITE" id="PS50088">
    <property type="entry name" value="ANK_REPEAT"/>
    <property type="match status" value="1"/>
</dbReference>
<accession>A0A9P7UBN3</accession>
<evidence type="ECO:0000256" key="2">
    <source>
        <dbReference type="ARBA" id="ARBA00023043"/>
    </source>
</evidence>
<evidence type="ECO:0000256" key="3">
    <source>
        <dbReference type="PROSITE-ProRule" id="PRU00023"/>
    </source>
</evidence>
<keyword evidence="1" id="KW-0677">Repeat</keyword>
<name>A0A9P7UBN3_9PEZI</name>
<dbReference type="SUPFAM" id="SSF48403">
    <property type="entry name" value="Ankyrin repeat"/>
    <property type="match status" value="1"/>
</dbReference>
<feature type="region of interest" description="Disordered" evidence="4">
    <location>
        <begin position="349"/>
        <end position="403"/>
    </location>
</feature>
<keyword evidence="5" id="KW-1133">Transmembrane helix</keyword>
<keyword evidence="7" id="KW-1185">Reference proteome</keyword>
<feature type="repeat" description="ANK" evidence="3">
    <location>
        <begin position="258"/>
        <end position="290"/>
    </location>
</feature>
<dbReference type="InterPro" id="IPR036770">
    <property type="entry name" value="Ankyrin_rpt-contain_sf"/>
</dbReference>
<feature type="region of interest" description="Disordered" evidence="4">
    <location>
        <begin position="1"/>
        <end position="22"/>
    </location>
</feature>
<evidence type="ECO:0000256" key="4">
    <source>
        <dbReference type="SAM" id="MobiDB-lite"/>
    </source>
</evidence>
<dbReference type="Proteomes" id="UP000699042">
    <property type="component" value="Unassembled WGS sequence"/>
</dbReference>
<feature type="compositionally biased region" description="Basic and acidic residues" evidence="4">
    <location>
        <begin position="379"/>
        <end position="394"/>
    </location>
</feature>
<dbReference type="Pfam" id="PF13637">
    <property type="entry name" value="Ank_4"/>
    <property type="match status" value="1"/>
</dbReference>
<keyword evidence="5" id="KW-0812">Transmembrane</keyword>
<dbReference type="Pfam" id="PF12796">
    <property type="entry name" value="Ank_2"/>
    <property type="match status" value="1"/>
</dbReference>
<feature type="transmembrane region" description="Helical" evidence="5">
    <location>
        <begin position="906"/>
        <end position="929"/>
    </location>
</feature>
<keyword evidence="2 3" id="KW-0040">ANK repeat</keyword>
<dbReference type="AlphaFoldDB" id="A0A9P7UBN3"/>
<keyword evidence="6" id="KW-0418">Kinase</keyword>
<evidence type="ECO:0000256" key="1">
    <source>
        <dbReference type="ARBA" id="ARBA00022737"/>
    </source>
</evidence>
<protein>
    <submittedName>
        <fullName evidence="6">Ankyrin repeat and protein kinase domain-containing protein</fullName>
    </submittedName>
</protein>
<reference evidence="6" key="1">
    <citation type="submission" date="2021-05" db="EMBL/GenBank/DDBJ databases">
        <title>Comparative genomics of three Colletotrichum scovillei strains and genetic complementation revealed genes involved fungal growth and virulence on chili pepper.</title>
        <authorList>
            <person name="Hsieh D.-K."/>
            <person name="Chuang S.-C."/>
            <person name="Chen C.-Y."/>
            <person name="Chao Y.-T."/>
            <person name="Lu M.-Y.J."/>
            <person name="Lee M.-H."/>
            <person name="Shih M.-C."/>
        </authorList>
    </citation>
    <scope>NUCLEOTIDE SEQUENCE</scope>
    <source>
        <strain evidence="6">Coll-153</strain>
    </source>
</reference>
<dbReference type="PANTHER" id="PTHR24198:SF165">
    <property type="entry name" value="ANKYRIN REPEAT-CONTAINING PROTEIN-RELATED"/>
    <property type="match status" value="1"/>
</dbReference>
<feature type="region of interest" description="Disordered" evidence="4">
    <location>
        <begin position="636"/>
        <end position="677"/>
    </location>
</feature>
<feature type="compositionally biased region" description="Basic and acidic residues" evidence="4">
    <location>
        <begin position="653"/>
        <end position="662"/>
    </location>
</feature>
<dbReference type="PROSITE" id="PS50297">
    <property type="entry name" value="ANK_REP_REGION"/>
    <property type="match status" value="1"/>
</dbReference>
<evidence type="ECO:0000256" key="5">
    <source>
        <dbReference type="SAM" id="Phobius"/>
    </source>
</evidence>
<dbReference type="Gene3D" id="1.25.40.20">
    <property type="entry name" value="Ankyrin repeat-containing domain"/>
    <property type="match status" value="2"/>
</dbReference>
<keyword evidence="5" id="KW-0472">Membrane</keyword>
<evidence type="ECO:0000313" key="7">
    <source>
        <dbReference type="Proteomes" id="UP000699042"/>
    </source>
</evidence>
<proteinExistence type="predicted"/>
<dbReference type="GO" id="GO:0016301">
    <property type="term" value="F:kinase activity"/>
    <property type="evidence" value="ECO:0007669"/>
    <property type="project" value="UniProtKB-KW"/>
</dbReference>
<evidence type="ECO:0000313" key="6">
    <source>
        <dbReference type="EMBL" id="KAG7048446.1"/>
    </source>
</evidence>
<dbReference type="EMBL" id="JAESDN010000006">
    <property type="protein sequence ID" value="KAG7048446.1"/>
    <property type="molecule type" value="Genomic_DNA"/>
</dbReference>
<comment type="caution">
    <text evidence="6">The sequence shown here is derived from an EMBL/GenBank/DDBJ whole genome shotgun (WGS) entry which is preliminary data.</text>
</comment>
<sequence length="950" mass="106807">MADIKSNIVDTGNRMPNSPKPQKALELSPLEELFEAIRNNDTDTMQKIFHANSEIWNKQNNPKNPEDTSRLRQLLEKEVLGSLMTQDVLRYLQDQDQSITVDEYGKQYPLHVACLFGSLDAAKVLIKQRDIDVNAQNGAKESPLGIACRAANLEVAKLLIDGFSESINVHQEDDVGNTPFSYLAGRGIYPLWSEEPSDDKLDALVRGMLQASRNKCTGIDHEEYSRLCLEEACRQGNISLLKVLVNSANHSINARDPDGWTPLHFAILSREEEAVRILLENGADPGTGTKESDHMQPLQLAITYGAETIADMIREQLLTNLLKSLSNAIQQLSQGDDPLDCFKAQTWRGKVKQNKSTNEESNDQSKSGTKGDPNGASSDEPHRQQDDSTKRAESEIESVPMRDILENPQMTYLARDHTATKPMMWYHLPANNWHWAKALCVKYLGDETDATFKEVMKCFQTTFESTGHVPPLCQHGYMGIKDVAGVSTQHSNTSEKGSPDEERQPRDMLIVLPVIDVDYLAGFLKADDSQRSLDLSQLEGTSANKRHINGMRALYGQEYKGQKGALHYPRTLDHYYHTDLSEHQQSHLNKEQVLTRYLKARSSKQTVTSQRQSSNTIAQRLSLSWARDFLHTLTNRSDARKPMGGLSDLESQGDVREDRSEQPKSLSAARSTAEDEEPPHSILVVSQLWIIKLNNLHVTLFPQRWNPSRKSQDHLSVDLENLVKASLRSDDPNNVNPGPSQLCHDMVKTAIQYRPLIEIKGKRIPYMDVFSKEVLRISREVDGHYDTFKDSLGTSDKVFGELSTKVTNCLMNINDVLHELEIIKDVFEQRWSVWKRLHEMTGKKDRCKWGIKGCRPKHARSDFDVVVQKVDGDAKNVQTKTKELIGLLHGQASTETSLHSSRQASLLAVFTVLTVLFSPVSVVLALLALQIDSFTPNAWSGWQVITGSGM</sequence>